<name>A0A381I543_CLODI</name>
<reference evidence="2" key="1">
    <citation type="submission" date="2018-06" db="EMBL/GenBank/DDBJ databases">
        <authorList>
            <consortium name="Pathogen Informatics"/>
            <person name="Doyle S."/>
        </authorList>
    </citation>
    <scope>NUCLEOTIDE SEQUENCE</scope>
    <source>
        <strain evidence="2">NCTC13307</strain>
    </source>
</reference>
<feature type="transmembrane region" description="Helical" evidence="1">
    <location>
        <begin position="21"/>
        <end position="39"/>
    </location>
</feature>
<sequence length="100" mass="11426">MREYIAFTKKEFKENLRNYKLFSLIILFLIFGISSPISAKFMPDLIAHFAPTLKVTAAPTALDSWTQFFSNISGLGMSLTLIIFVIFYQMNILKGHLLLC</sequence>
<protein>
    <submittedName>
        <fullName evidence="2">ABC transporter permease</fullName>
    </submittedName>
</protein>
<evidence type="ECO:0000256" key="1">
    <source>
        <dbReference type="SAM" id="Phobius"/>
    </source>
</evidence>
<gene>
    <name evidence="2" type="ORF">NCTC13307_00300</name>
</gene>
<accession>A0A381I543</accession>
<proteinExistence type="predicted"/>
<keyword evidence="1" id="KW-0472">Membrane</keyword>
<dbReference type="AlphaFoldDB" id="A0A381I543"/>
<dbReference type="EMBL" id="UFWD01000001">
    <property type="protein sequence ID" value="SUY20713.1"/>
    <property type="molecule type" value="Genomic_DNA"/>
</dbReference>
<keyword evidence="1" id="KW-0812">Transmembrane</keyword>
<evidence type="ECO:0000313" key="2">
    <source>
        <dbReference type="EMBL" id="SUY20713.1"/>
    </source>
</evidence>
<organism evidence="2">
    <name type="scientific">Clostridioides difficile</name>
    <name type="common">Peptoclostridium difficile</name>
    <dbReference type="NCBI Taxonomy" id="1496"/>
    <lineage>
        <taxon>Bacteria</taxon>
        <taxon>Bacillati</taxon>
        <taxon>Bacillota</taxon>
        <taxon>Clostridia</taxon>
        <taxon>Peptostreptococcales</taxon>
        <taxon>Peptostreptococcaceae</taxon>
        <taxon>Clostridioides</taxon>
    </lineage>
</organism>
<feature type="transmembrane region" description="Helical" evidence="1">
    <location>
        <begin position="68"/>
        <end position="88"/>
    </location>
</feature>
<keyword evidence="1" id="KW-1133">Transmembrane helix</keyword>